<sequence>MNRLSLIGQPFLPADFPLPLDRPFTYRLAQREAGLDSKDLQWLVTNGFLVRPIKGVYVAAQVPDSVDLRCACLRLVVPPDAVVCDRHAGWLHGAEMVLAPGEHLALAPIRIFLPAGRGRLRNGLADSGERFFRRDDIVEINGLRITTPLRTAWDLGRNRWTERSLAGLDQMLRLDVFSKEELVAGVERFRGMRWVRVLRVMVSIADGRAESPPESVLRLRWIEVLVFAPIPQFEVWAGGEFLARLDLACEELRWGAEYDGVEWHHTPEQRAHDRKRRKLCRERADWLITPFQKENLFGPKQDAERLLRVGVAEARSRFGIRLP</sequence>
<evidence type="ECO:0000313" key="1">
    <source>
        <dbReference type="EMBL" id="RHW27647.1"/>
    </source>
</evidence>
<organism evidence="1 2">
    <name type="scientific">Nocardioides immobilis</name>
    <dbReference type="NCBI Taxonomy" id="2049295"/>
    <lineage>
        <taxon>Bacteria</taxon>
        <taxon>Bacillati</taxon>
        <taxon>Actinomycetota</taxon>
        <taxon>Actinomycetes</taxon>
        <taxon>Propionibacteriales</taxon>
        <taxon>Nocardioidaceae</taxon>
        <taxon>Nocardioides</taxon>
    </lineage>
</organism>
<protein>
    <recommendedName>
        <fullName evidence="3">Type IV toxin-antitoxin system AbiEi family antitoxin domain-containing protein</fullName>
    </recommendedName>
</protein>
<proteinExistence type="predicted"/>
<name>A0A417Y4Y4_9ACTN</name>
<evidence type="ECO:0000313" key="2">
    <source>
        <dbReference type="Proteomes" id="UP000283644"/>
    </source>
</evidence>
<dbReference type="OrthoDB" id="5517693at2"/>
<reference evidence="1 2" key="1">
    <citation type="submission" date="2018-09" db="EMBL/GenBank/DDBJ databases">
        <title>Genome sequencing of Nocardioides immobilis CCTCC AB 2017083 for comparison to Nocardioides silvaticus.</title>
        <authorList>
            <person name="Li C."/>
            <person name="Wang G."/>
        </authorList>
    </citation>
    <scope>NUCLEOTIDE SEQUENCE [LARGE SCALE GENOMIC DNA]</scope>
    <source>
        <strain evidence="1 2">CCTCC AB 2017083</strain>
    </source>
</reference>
<keyword evidence="2" id="KW-1185">Reference proteome</keyword>
<comment type="caution">
    <text evidence="1">The sequence shown here is derived from an EMBL/GenBank/DDBJ whole genome shotgun (WGS) entry which is preliminary data.</text>
</comment>
<dbReference type="Gene3D" id="3.40.960.10">
    <property type="entry name" value="VSR Endonuclease"/>
    <property type="match status" value="1"/>
</dbReference>
<evidence type="ECO:0008006" key="3">
    <source>
        <dbReference type="Google" id="ProtNLM"/>
    </source>
</evidence>
<accession>A0A417Y4Y4</accession>
<dbReference type="Proteomes" id="UP000283644">
    <property type="component" value="Unassembled WGS sequence"/>
</dbReference>
<dbReference type="AlphaFoldDB" id="A0A417Y4Y4"/>
<gene>
    <name evidence="1" type="ORF">D0Z08_08210</name>
</gene>
<dbReference type="EMBL" id="QXGH01000012">
    <property type="protein sequence ID" value="RHW27647.1"/>
    <property type="molecule type" value="Genomic_DNA"/>
</dbReference>